<name>A0A4S4KGQ0_9APHY</name>
<evidence type="ECO:0000259" key="1">
    <source>
        <dbReference type="Pfam" id="PF16862"/>
    </source>
</evidence>
<dbReference type="PANTHER" id="PTHR36183:SF2">
    <property type="entry name" value="BETA-GLUCURONIDASE C-TERMINAL DOMAIN-CONTAINING PROTEIN"/>
    <property type="match status" value="1"/>
</dbReference>
<evidence type="ECO:0000313" key="2">
    <source>
        <dbReference type="EMBL" id="THG97424.1"/>
    </source>
</evidence>
<dbReference type="SUPFAM" id="SSF51445">
    <property type="entry name" value="(Trans)glycosidases"/>
    <property type="match status" value="1"/>
</dbReference>
<reference evidence="2 3" key="1">
    <citation type="submission" date="2019-02" db="EMBL/GenBank/DDBJ databases">
        <title>Genome sequencing of the rare red list fungi Phlebia centrifuga.</title>
        <authorList>
            <person name="Buettner E."/>
            <person name="Kellner H."/>
        </authorList>
    </citation>
    <scope>NUCLEOTIDE SEQUENCE [LARGE SCALE GENOMIC DNA]</scope>
    <source>
        <strain evidence="2 3">DSM 108282</strain>
    </source>
</reference>
<dbReference type="InterPro" id="IPR013780">
    <property type="entry name" value="Glyco_hydro_b"/>
</dbReference>
<dbReference type="InterPro" id="IPR031728">
    <property type="entry name" value="GlcAase_C"/>
</dbReference>
<proteinExistence type="predicted"/>
<organism evidence="2 3">
    <name type="scientific">Hermanssonia centrifuga</name>
    <dbReference type="NCBI Taxonomy" id="98765"/>
    <lineage>
        <taxon>Eukaryota</taxon>
        <taxon>Fungi</taxon>
        <taxon>Dikarya</taxon>
        <taxon>Basidiomycota</taxon>
        <taxon>Agaricomycotina</taxon>
        <taxon>Agaricomycetes</taxon>
        <taxon>Polyporales</taxon>
        <taxon>Meruliaceae</taxon>
        <taxon>Hermanssonia</taxon>
    </lineage>
</organism>
<sequence length="516" mass="54494">MALITERAGRVYIRIGGNSQETATLVDSLPDGAAIEKDKAASTNPTETPALLFTAEILYMLANVSALVNTKWYLGIPFNDTSNLRLGIAEVGESILGDNLNYSQGDYFNDFGIMVEAIGNDTLIPVRNNLIAPSVATGPWTPESVWDTGFVGVYSDSLGALAVEHYPDDNCAAAFPDSGFGPPKDPQTVFSNYLNHTSGIDIISAYLNSTNFAQQNGKPFLMFETNSASCGGFPGVSDSFGIALWALDYGLQMAYSNFSGALLHVGGEDDTYNPFTPPPTNMSTFDQWTVGPIFYAAVAVAETFGSSNASQIIDLQANAVNIFTPGYAIYENGNLARVALFNYVTDPTGASTYTASISITGGTVPSQVSVKYLLAPSVAEKTNITWAGQTLSGTFQSDGRFKGSETIQTVPCDQTAGICEVQVPAPGFALVFLTDNALSESSPQTTMTFSTTAVTKSQDTVTVDASVLATSNGQSGAQRVHLGSTSKEDISNAKMNVVIPSVALLMTMIAGAFLLV</sequence>
<gene>
    <name evidence="2" type="ORF">EW026_g4567</name>
</gene>
<dbReference type="EMBL" id="SGPJ01000168">
    <property type="protein sequence ID" value="THG97424.1"/>
    <property type="molecule type" value="Genomic_DNA"/>
</dbReference>
<feature type="domain" description="Beta-glucuronidase C-terminal" evidence="1">
    <location>
        <begin position="326"/>
        <end position="430"/>
    </location>
</feature>
<dbReference type="AlphaFoldDB" id="A0A4S4KGQ0"/>
<dbReference type="InterPro" id="IPR052974">
    <property type="entry name" value="GH79_Enzymes"/>
</dbReference>
<dbReference type="Pfam" id="PF16862">
    <property type="entry name" value="Glyco_hydro_79C"/>
    <property type="match status" value="1"/>
</dbReference>
<dbReference type="Gene3D" id="3.20.20.80">
    <property type="entry name" value="Glycosidases"/>
    <property type="match status" value="1"/>
</dbReference>
<protein>
    <recommendedName>
        <fullName evidence="1">Beta-glucuronidase C-terminal domain-containing protein</fullName>
    </recommendedName>
</protein>
<comment type="caution">
    <text evidence="2">The sequence shown here is derived from an EMBL/GenBank/DDBJ whole genome shotgun (WGS) entry which is preliminary data.</text>
</comment>
<evidence type="ECO:0000313" key="3">
    <source>
        <dbReference type="Proteomes" id="UP000309038"/>
    </source>
</evidence>
<dbReference type="Proteomes" id="UP000309038">
    <property type="component" value="Unassembled WGS sequence"/>
</dbReference>
<accession>A0A4S4KGQ0</accession>
<dbReference type="InterPro" id="IPR017853">
    <property type="entry name" value="GH"/>
</dbReference>
<keyword evidence="3" id="KW-1185">Reference proteome</keyword>
<dbReference type="Gene3D" id="2.60.40.1180">
    <property type="entry name" value="Golgi alpha-mannosidase II"/>
    <property type="match status" value="1"/>
</dbReference>
<dbReference type="PANTHER" id="PTHR36183">
    <property type="entry name" value="BETA-GLUCURONIDASE"/>
    <property type="match status" value="1"/>
</dbReference>